<feature type="signal peptide" evidence="3">
    <location>
        <begin position="1"/>
        <end position="21"/>
    </location>
</feature>
<dbReference type="EMBL" id="MRDE01000004">
    <property type="protein sequence ID" value="OMH29568.1"/>
    <property type="molecule type" value="Genomic_DNA"/>
</dbReference>
<name>A0A1R1LPU3_9MICC</name>
<evidence type="ECO:0000256" key="2">
    <source>
        <dbReference type="SAM" id="MobiDB-lite"/>
    </source>
</evidence>
<dbReference type="NCBIfam" id="NF033748">
    <property type="entry name" value="class_F_sortase"/>
    <property type="match status" value="1"/>
</dbReference>
<comment type="caution">
    <text evidence="4">The sequence shown here is derived from an EMBL/GenBank/DDBJ whole genome shotgun (WGS) entry which is preliminary data.</text>
</comment>
<sequence length="238" mass="24342">MLTLGLASVALSGCAGPAANGAEASASVGISRPGASGTPTPSSAPSSSSAPAPASKPTSTATTGPTSPTPAATQAPQKLKPSGPVLPASRPTRLEIPEIGVATDLMTLGRQADGTVAVPPGEAGSPAGWYEYSPSPGQQGPSVILGHVNTTTIPEGVFYRLNEMKPGQRFTVTRSDGRVALFQVDRLQTVRKDAFPTLEVYGNTARAEIRLITCGNYQAASGRFEDNTIVYAHLVGSR</sequence>
<dbReference type="Proteomes" id="UP000187085">
    <property type="component" value="Unassembled WGS sequence"/>
</dbReference>
<evidence type="ECO:0000313" key="5">
    <source>
        <dbReference type="Proteomes" id="UP000187085"/>
    </source>
</evidence>
<dbReference type="InterPro" id="IPR023365">
    <property type="entry name" value="Sortase_dom-sf"/>
</dbReference>
<organism evidence="4 5">
    <name type="scientific">Tersicoccus phoenicis</name>
    <dbReference type="NCBI Taxonomy" id="554083"/>
    <lineage>
        <taxon>Bacteria</taxon>
        <taxon>Bacillati</taxon>
        <taxon>Actinomycetota</taxon>
        <taxon>Actinomycetes</taxon>
        <taxon>Micrococcales</taxon>
        <taxon>Micrococcaceae</taxon>
        <taxon>Tersicoccus</taxon>
    </lineage>
</organism>
<dbReference type="GO" id="GO:0016787">
    <property type="term" value="F:hydrolase activity"/>
    <property type="evidence" value="ECO:0007669"/>
    <property type="project" value="UniProtKB-KW"/>
</dbReference>
<dbReference type="Pfam" id="PF04203">
    <property type="entry name" value="Sortase"/>
    <property type="match status" value="1"/>
</dbReference>
<keyword evidence="1" id="KW-0378">Hydrolase</keyword>
<proteinExistence type="predicted"/>
<evidence type="ECO:0000256" key="1">
    <source>
        <dbReference type="ARBA" id="ARBA00022801"/>
    </source>
</evidence>
<evidence type="ECO:0008006" key="6">
    <source>
        <dbReference type="Google" id="ProtNLM"/>
    </source>
</evidence>
<feature type="region of interest" description="Disordered" evidence="2">
    <location>
        <begin position="13"/>
        <end position="97"/>
    </location>
</feature>
<reference evidence="4 5" key="1">
    <citation type="submission" date="2016-12" db="EMBL/GenBank/DDBJ databases">
        <title>Draft genome of Tersicoccus phoenicis 1P05MA.</title>
        <authorList>
            <person name="Nakajima Y."/>
            <person name="Yoshizawa S."/>
            <person name="Nakamura K."/>
            <person name="Ogura Y."/>
            <person name="Hayashi T."/>
            <person name="Kogure K."/>
        </authorList>
    </citation>
    <scope>NUCLEOTIDE SEQUENCE [LARGE SCALE GENOMIC DNA]</scope>
    <source>
        <strain evidence="4 5">1p05MA</strain>
    </source>
</reference>
<keyword evidence="5" id="KW-1185">Reference proteome</keyword>
<feature type="chain" id="PRO_5038331889" description="Class F sortase" evidence="3">
    <location>
        <begin position="22"/>
        <end position="238"/>
    </location>
</feature>
<dbReference type="OrthoDB" id="525039at2"/>
<evidence type="ECO:0000256" key="3">
    <source>
        <dbReference type="SAM" id="SignalP"/>
    </source>
</evidence>
<dbReference type="InterPro" id="IPR005754">
    <property type="entry name" value="Sortase"/>
</dbReference>
<evidence type="ECO:0000313" key="4">
    <source>
        <dbReference type="EMBL" id="OMH29568.1"/>
    </source>
</evidence>
<keyword evidence="3" id="KW-0732">Signal</keyword>
<dbReference type="InterPro" id="IPR042001">
    <property type="entry name" value="Sortase_F"/>
</dbReference>
<gene>
    <name evidence="4" type="ORF">BKD30_00300</name>
</gene>
<dbReference type="SUPFAM" id="SSF63817">
    <property type="entry name" value="Sortase"/>
    <property type="match status" value="1"/>
</dbReference>
<dbReference type="STRING" id="554083.BKD30_00300"/>
<accession>A0A1R1LPU3</accession>
<dbReference type="CDD" id="cd05829">
    <property type="entry name" value="Sortase_F"/>
    <property type="match status" value="1"/>
</dbReference>
<dbReference type="Gene3D" id="2.40.260.10">
    <property type="entry name" value="Sortase"/>
    <property type="match status" value="1"/>
</dbReference>
<dbReference type="AlphaFoldDB" id="A0A1R1LPU3"/>
<feature type="compositionally biased region" description="Low complexity" evidence="2">
    <location>
        <begin position="13"/>
        <end position="76"/>
    </location>
</feature>
<protein>
    <recommendedName>
        <fullName evidence="6">Class F sortase</fullName>
    </recommendedName>
</protein>